<proteinExistence type="predicted"/>
<protein>
    <submittedName>
        <fullName evidence="2">SRPBCC family protein</fullName>
    </submittedName>
</protein>
<evidence type="ECO:0000313" key="3">
    <source>
        <dbReference type="Proteomes" id="UP001501414"/>
    </source>
</evidence>
<name>A0ABN1XK46_9PSEU</name>
<dbReference type="RefSeq" id="WP_344018123.1">
    <property type="nucleotide sequence ID" value="NZ_BAAAJK010000003.1"/>
</dbReference>
<accession>A0ABN1XK46</accession>
<feature type="region of interest" description="Disordered" evidence="1">
    <location>
        <begin position="94"/>
        <end position="115"/>
    </location>
</feature>
<dbReference type="InterPro" id="IPR023393">
    <property type="entry name" value="START-like_dom_sf"/>
</dbReference>
<dbReference type="Proteomes" id="UP001501414">
    <property type="component" value="Unassembled WGS sequence"/>
</dbReference>
<dbReference type="CDD" id="cd07812">
    <property type="entry name" value="SRPBCC"/>
    <property type="match status" value="1"/>
</dbReference>
<keyword evidence="3" id="KW-1185">Reference proteome</keyword>
<evidence type="ECO:0000313" key="2">
    <source>
        <dbReference type="EMBL" id="GAA1381225.1"/>
    </source>
</evidence>
<sequence>MIEVRRRLGATPGQVDAVLADGWTYGLWVVGAVHIREVSEDWPKPGARIRHSIGAWPLMIEDRTYVEEYEPGRLLQLRAHAGPAGTARVRLEWEPDGDGSTVRMSEDAIAGPGRLVPPPVRAPLLRLRNGESLARLAAIARGRPEQPDQA</sequence>
<gene>
    <name evidence="2" type="ORF">GCM10009613_06820</name>
</gene>
<dbReference type="InterPro" id="IPR019587">
    <property type="entry name" value="Polyketide_cyclase/dehydratase"/>
</dbReference>
<dbReference type="Gene3D" id="3.30.530.20">
    <property type="match status" value="1"/>
</dbReference>
<comment type="caution">
    <text evidence="2">The sequence shown here is derived from an EMBL/GenBank/DDBJ whole genome shotgun (WGS) entry which is preliminary data.</text>
</comment>
<organism evidence="2 3">
    <name type="scientific">Pseudonocardia kongjuensis</name>
    <dbReference type="NCBI Taxonomy" id="102227"/>
    <lineage>
        <taxon>Bacteria</taxon>
        <taxon>Bacillati</taxon>
        <taxon>Actinomycetota</taxon>
        <taxon>Actinomycetes</taxon>
        <taxon>Pseudonocardiales</taxon>
        <taxon>Pseudonocardiaceae</taxon>
        <taxon>Pseudonocardia</taxon>
    </lineage>
</organism>
<dbReference type="Pfam" id="PF10604">
    <property type="entry name" value="Polyketide_cyc2"/>
    <property type="match status" value="1"/>
</dbReference>
<reference evidence="2 3" key="1">
    <citation type="journal article" date="2019" name="Int. J. Syst. Evol. Microbiol.">
        <title>The Global Catalogue of Microorganisms (GCM) 10K type strain sequencing project: providing services to taxonomists for standard genome sequencing and annotation.</title>
        <authorList>
            <consortium name="The Broad Institute Genomics Platform"/>
            <consortium name="The Broad Institute Genome Sequencing Center for Infectious Disease"/>
            <person name="Wu L."/>
            <person name="Ma J."/>
        </authorList>
    </citation>
    <scope>NUCLEOTIDE SEQUENCE [LARGE SCALE GENOMIC DNA]</scope>
    <source>
        <strain evidence="2 3">JCM 11896</strain>
    </source>
</reference>
<dbReference type="EMBL" id="BAAAJK010000003">
    <property type="protein sequence ID" value="GAA1381225.1"/>
    <property type="molecule type" value="Genomic_DNA"/>
</dbReference>
<evidence type="ECO:0000256" key="1">
    <source>
        <dbReference type="SAM" id="MobiDB-lite"/>
    </source>
</evidence>
<dbReference type="SUPFAM" id="SSF55961">
    <property type="entry name" value="Bet v1-like"/>
    <property type="match status" value="1"/>
</dbReference>